<evidence type="ECO:0000313" key="3">
    <source>
        <dbReference type="Proteomes" id="UP001254488"/>
    </source>
</evidence>
<comment type="caution">
    <text evidence="2">The sequence shown here is derived from an EMBL/GenBank/DDBJ whole genome shotgun (WGS) entry which is preliminary data.</text>
</comment>
<keyword evidence="1" id="KW-1133">Transmembrane helix</keyword>
<protein>
    <submittedName>
        <fullName evidence="2">Uncharacterized protein</fullName>
    </submittedName>
</protein>
<keyword evidence="1" id="KW-0472">Membrane</keyword>
<accession>A0ABU2YF27</accession>
<gene>
    <name evidence="2" type="ORF">RM538_12215</name>
</gene>
<evidence type="ECO:0000256" key="1">
    <source>
        <dbReference type="SAM" id="Phobius"/>
    </source>
</evidence>
<keyword evidence="3" id="KW-1185">Reference proteome</keyword>
<sequence>MFTTGQLIFAICFAIVFISIVVISYKKDKKLHKKQYKGTIWILVGFLLFVGLLLAAKYLLKG</sequence>
<dbReference type="Proteomes" id="UP001254488">
    <property type="component" value="Unassembled WGS sequence"/>
</dbReference>
<feature type="transmembrane region" description="Helical" evidence="1">
    <location>
        <begin position="38"/>
        <end position="60"/>
    </location>
</feature>
<name>A0ABU2YF27_9FLAO</name>
<organism evidence="2 3">
    <name type="scientific">Patiriisocius hiemis</name>
    <dbReference type="NCBI Taxonomy" id="3075604"/>
    <lineage>
        <taxon>Bacteria</taxon>
        <taxon>Pseudomonadati</taxon>
        <taxon>Bacteroidota</taxon>
        <taxon>Flavobacteriia</taxon>
        <taxon>Flavobacteriales</taxon>
        <taxon>Flavobacteriaceae</taxon>
        <taxon>Patiriisocius</taxon>
    </lineage>
</organism>
<evidence type="ECO:0000313" key="2">
    <source>
        <dbReference type="EMBL" id="MDT0556773.1"/>
    </source>
</evidence>
<dbReference type="EMBL" id="JAVRHZ010000008">
    <property type="protein sequence ID" value="MDT0556773.1"/>
    <property type="molecule type" value="Genomic_DNA"/>
</dbReference>
<reference evidence="2 3" key="1">
    <citation type="submission" date="2023-09" db="EMBL/GenBank/DDBJ databases">
        <authorList>
            <person name="Rey-Velasco X."/>
        </authorList>
    </citation>
    <scope>NUCLEOTIDE SEQUENCE [LARGE SCALE GENOMIC DNA]</scope>
    <source>
        <strain evidence="2 3">W242</strain>
    </source>
</reference>
<feature type="transmembrane region" description="Helical" evidence="1">
    <location>
        <begin position="6"/>
        <end position="26"/>
    </location>
</feature>
<dbReference type="RefSeq" id="WP_311333723.1">
    <property type="nucleotide sequence ID" value="NZ_JAVRHZ010000008.1"/>
</dbReference>
<keyword evidence="1" id="KW-0812">Transmembrane</keyword>
<proteinExistence type="predicted"/>